<protein>
    <submittedName>
        <fullName evidence="2">Uncharacterized protein</fullName>
    </submittedName>
</protein>
<evidence type="ECO:0000313" key="3">
    <source>
        <dbReference type="Proteomes" id="UP001175271"/>
    </source>
</evidence>
<keyword evidence="1" id="KW-1133">Transmembrane helix</keyword>
<accession>A0AA39I1X3</accession>
<evidence type="ECO:0000313" key="2">
    <source>
        <dbReference type="EMBL" id="KAK0414879.1"/>
    </source>
</evidence>
<reference evidence="2" key="1">
    <citation type="submission" date="2023-06" db="EMBL/GenBank/DDBJ databases">
        <title>Genomic analysis of the entomopathogenic nematode Steinernema hermaphroditum.</title>
        <authorList>
            <person name="Schwarz E.M."/>
            <person name="Heppert J.K."/>
            <person name="Baniya A."/>
            <person name="Schwartz H.T."/>
            <person name="Tan C.-H."/>
            <person name="Antoshechkin I."/>
            <person name="Sternberg P.W."/>
            <person name="Goodrich-Blair H."/>
            <person name="Dillman A.R."/>
        </authorList>
    </citation>
    <scope>NUCLEOTIDE SEQUENCE</scope>
    <source>
        <strain evidence="2">PS9179</strain>
        <tissue evidence="2">Whole animal</tissue>
    </source>
</reference>
<keyword evidence="1" id="KW-0472">Membrane</keyword>
<sequence length="66" mass="7250">MAAEKMKPNLRLLPELFKRKACQDSDLWALAGIIDVALIASATGVEIFSAFDRIDNDAPISLARTF</sequence>
<organism evidence="2 3">
    <name type="scientific">Steinernema hermaphroditum</name>
    <dbReference type="NCBI Taxonomy" id="289476"/>
    <lineage>
        <taxon>Eukaryota</taxon>
        <taxon>Metazoa</taxon>
        <taxon>Ecdysozoa</taxon>
        <taxon>Nematoda</taxon>
        <taxon>Chromadorea</taxon>
        <taxon>Rhabditida</taxon>
        <taxon>Tylenchina</taxon>
        <taxon>Panagrolaimomorpha</taxon>
        <taxon>Strongyloidoidea</taxon>
        <taxon>Steinernematidae</taxon>
        <taxon>Steinernema</taxon>
    </lineage>
</organism>
<proteinExistence type="predicted"/>
<feature type="transmembrane region" description="Helical" evidence="1">
    <location>
        <begin position="27"/>
        <end position="51"/>
    </location>
</feature>
<gene>
    <name evidence="2" type="ORF">QR680_011655</name>
</gene>
<name>A0AA39I1X3_9BILA</name>
<keyword evidence="1" id="KW-0812">Transmembrane</keyword>
<dbReference type="EMBL" id="JAUCMV010000002">
    <property type="protein sequence ID" value="KAK0414879.1"/>
    <property type="molecule type" value="Genomic_DNA"/>
</dbReference>
<dbReference type="AlphaFoldDB" id="A0AA39I1X3"/>
<dbReference type="Proteomes" id="UP001175271">
    <property type="component" value="Unassembled WGS sequence"/>
</dbReference>
<keyword evidence="3" id="KW-1185">Reference proteome</keyword>
<comment type="caution">
    <text evidence="2">The sequence shown here is derived from an EMBL/GenBank/DDBJ whole genome shotgun (WGS) entry which is preliminary data.</text>
</comment>
<evidence type="ECO:0000256" key="1">
    <source>
        <dbReference type="SAM" id="Phobius"/>
    </source>
</evidence>